<evidence type="ECO:0000313" key="15">
    <source>
        <dbReference type="Proteomes" id="UP001172082"/>
    </source>
</evidence>
<dbReference type="InterPro" id="IPR008969">
    <property type="entry name" value="CarboxyPept-like_regulatory"/>
</dbReference>
<dbReference type="Gene3D" id="2.40.170.20">
    <property type="entry name" value="TonB-dependent receptor, beta-barrel domain"/>
    <property type="match status" value="1"/>
</dbReference>
<dbReference type="InterPro" id="IPR023997">
    <property type="entry name" value="TonB-dep_OMP_SusC/RagA_CS"/>
</dbReference>
<keyword evidence="15" id="KW-1185">Reference proteome</keyword>
<dbReference type="Gene3D" id="2.170.130.10">
    <property type="entry name" value="TonB-dependent receptor, plug domain"/>
    <property type="match status" value="1"/>
</dbReference>
<comment type="similarity">
    <text evidence="10 11">Belongs to the TonB-dependent receptor family.</text>
</comment>
<keyword evidence="9 10" id="KW-0998">Cell outer membrane</keyword>
<dbReference type="Pfam" id="PF00593">
    <property type="entry name" value="TonB_dep_Rec_b-barrel"/>
    <property type="match status" value="1"/>
</dbReference>
<keyword evidence="5" id="KW-0732">Signal</keyword>
<evidence type="ECO:0000259" key="12">
    <source>
        <dbReference type="Pfam" id="PF00593"/>
    </source>
</evidence>
<dbReference type="NCBIfam" id="TIGR04057">
    <property type="entry name" value="SusC_RagA_signa"/>
    <property type="match status" value="1"/>
</dbReference>
<evidence type="ECO:0000256" key="1">
    <source>
        <dbReference type="ARBA" id="ARBA00004571"/>
    </source>
</evidence>
<evidence type="ECO:0000313" key="14">
    <source>
        <dbReference type="EMBL" id="MDN5203600.1"/>
    </source>
</evidence>
<dbReference type="InterPro" id="IPR036942">
    <property type="entry name" value="Beta-barrel_TonB_sf"/>
</dbReference>
<evidence type="ECO:0000256" key="3">
    <source>
        <dbReference type="ARBA" id="ARBA00022452"/>
    </source>
</evidence>
<feature type="domain" description="TonB-dependent receptor-like beta-barrel" evidence="12">
    <location>
        <begin position="538"/>
        <end position="904"/>
    </location>
</feature>
<evidence type="ECO:0000259" key="13">
    <source>
        <dbReference type="Pfam" id="PF07715"/>
    </source>
</evidence>
<dbReference type="Pfam" id="PF07715">
    <property type="entry name" value="Plug"/>
    <property type="match status" value="1"/>
</dbReference>
<proteinExistence type="inferred from homology"/>
<dbReference type="InterPro" id="IPR023996">
    <property type="entry name" value="TonB-dep_OMP_SusC/RagA"/>
</dbReference>
<evidence type="ECO:0000256" key="4">
    <source>
        <dbReference type="ARBA" id="ARBA00022692"/>
    </source>
</evidence>
<evidence type="ECO:0000256" key="8">
    <source>
        <dbReference type="ARBA" id="ARBA00023170"/>
    </source>
</evidence>
<dbReference type="PROSITE" id="PS52016">
    <property type="entry name" value="TONB_DEPENDENT_REC_3"/>
    <property type="match status" value="1"/>
</dbReference>
<keyword evidence="8" id="KW-0675">Receptor</keyword>
<dbReference type="EMBL" id="JAUJEA010000008">
    <property type="protein sequence ID" value="MDN5203600.1"/>
    <property type="molecule type" value="Genomic_DNA"/>
</dbReference>
<dbReference type="InterPro" id="IPR012910">
    <property type="entry name" value="Plug_dom"/>
</dbReference>
<reference evidence="14" key="1">
    <citation type="submission" date="2023-06" db="EMBL/GenBank/DDBJ databases">
        <title>Genomic of Parafulvivirga corallium.</title>
        <authorList>
            <person name="Wang G."/>
        </authorList>
    </citation>
    <scope>NUCLEOTIDE SEQUENCE</scope>
    <source>
        <strain evidence="14">BMA10</strain>
    </source>
</reference>
<dbReference type="SUPFAM" id="SSF56935">
    <property type="entry name" value="Porins"/>
    <property type="match status" value="1"/>
</dbReference>
<evidence type="ECO:0000256" key="10">
    <source>
        <dbReference type="PROSITE-ProRule" id="PRU01360"/>
    </source>
</evidence>
<evidence type="ECO:0000256" key="5">
    <source>
        <dbReference type="ARBA" id="ARBA00022729"/>
    </source>
</evidence>
<keyword evidence="3 10" id="KW-1134">Transmembrane beta strand</keyword>
<keyword evidence="4 10" id="KW-0812">Transmembrane</keyword>
<dbReference type="PANTHER" id="PTHR30069">
    <property type="entry name" value="TONB-DEPENDENT OUTER MEMBRANE RECEPTOR"/>
    <property type="match status" value="1"/>
</dbReference>
<keyword evidence="6 11" id="KW-0798">TonB box</keyword>
<dbReference type="InterPro" id="IPR000531">
    <property type="entry name" value="Beta-barrel_TonB"/>
</dbReference>
<accession>A0ABT8KS74</accession>
<gene>
    <name evidence="14" type="ORF">QQ008_19585</name>
</gene>
<feature type="domain" description="TonB-dependent receptor plug" evidence="13">
    <location>
        <begin position="213"/>
        <end position="337"/>
    </location>
</feature>
<keyword evidence="7 10" id="KW-0472">Membrane</keyword>
<sequence length="1176" mass="131715">MIRFLKIDALIFTKKQLYVIARIIFFQLLAITAAYPQSSEPKITLKITDATLEQIFKNLESSSGYQFRYTDEIMTYERKFSYNFSNTAFNNVLSKISADADFEYKIGNKTVSVKLSEKKQIKGKITDSQTGEALVGVTVKIKGTIKGTISDVDGNYALEVYPKDVIVFSYVGFEIEEATAGNRSILDVVLTASSTKLEEVVVTAVGIERETRALGYSVTKVDNDNITRSGSPNLATTLAGKVPGMQLTRSSGALGSSRIILRGESSLDLTNNRALIVIDGVPVTNDQNGDGERSYLGAVVDYGDGLSTLNPDDIENISVLKGPTAAGLYGSQASNGVIMITTKSGKYDQKLRVTLRSNTSFQRVNRWLPRQMLFGSGNRSENDYYSFRDSPDGRNTKNSHSWGPKFMGQQFYQYNSPHDAIYDPNRRNEIWEYEAGGQTPWVANGIEQNFYETGVTQTTGISVDAGNNHAFFRGSVDYLTNEYIMPNTGYERFNLAISSGVKVGKSQFSTKINYAKQTSDNLPAEGYDRQNAHYQVFWLNANDNLDWFRNNLWFDGQENVQQDRVTGLSANPYWILYNSINTLDKDRVFGKLQFDHEIAKDFKLTARSGLDFYTELRTRERAWSEPRSSFGRYNEHTLRTLLLNTDVLLSKKWSLNDFEISGTAGFNHFYRDGNSTFADTQGSRNGDKGLRIPGVFNLANSIDDPVVRPGRNQEENYSFYGLFSGNYRDMIYLDITGRNEKTSTLPKGNNAYFYPSAALAVDLTEAFDINAKPVSYLKLRASVAQVGSDTRPYRLDRYYAVSSNITGAYSNPSTLPNPELKPETTNSIEFGIEAHFLDHRLNLDATFYRSVTKDQILTLPVDPASGYLNALMNAGSVSNKGIELQLNAKPLKSPYLEWDINANWSTNKGRLEELVPGIIDTYIIGSYVGSRVLIKADPGEELGRIYGKGYDRHEGQIIFKDGLAQRDNEEDFLGNVFPDWRAGITNSIRYKNFRLSFQFDYQHGGKAYSITHFLMNYTGKSTKTIFGRESGAPFESGAEYDMATGQWIQNTEGRFGVIGDGVMWDEEKGAYVKNTVSAGAPYYYNSMYERDQIEGNVHETTFLKLRDLRIEYRLPSIWAFKGGSLALFGNELFVWTDFPAYDPELSVADDGALTPGLDGVGSPSTRSFGVDIKLTF</sequence>
<dbReference type="Gene3D" id="3.55.50.30">
    <property type="match status" value="1"/>
</dbReference>
<name>A0ABT8KS74_9BACT</name>
<dbReference type="SUPFAM" id="SSF49464">
    <property type="entry name" value="Carboxypeptidase regulatory domain-like"/>
    <property type="match status" value="1"/>
</dbReference>
<evidence type="ECO:0000256" key="9">
    <source>
        <dbReference type="ARBA" id="ARBA00023237"/>
    </source>
</evidence>
<dbReference type="InterPro" id="IPR037066">
    <property type="entry name" value="Plug_dom_sf"/>
</dbReference>
<evidence type="ECO:0000256" key="2">
    <source>
        <dbReference type="ARBA" id="ARBA00022448"/>
    </source>
</evidence>
<organism evidence="14 15">
    <name type="scientific">Splendidivirga corallicola</name>
    <dbReference type="NCBI Taxonomy" id="3051826"/>
    <lineage>
        <taxon>Bacteria</taxon>
        <taxon>Pseudomonadati</taxon>
        <taxon>Bacteroidota</taxon>
        <taxon>Cytophagia</taxon>
        <taxon>Cytophagales</taxon>
        <taxon>Splendidivirgaceae</taxon>
        <taxon>Splendidivirga</taxon>
    </lineage>
</organism>
<dbReference type="RefSeq" id="WP_346753625.1">
    <property type="nucleotide sequence ID" value="NZ_JAUJEA010000008.1"/>
</dbReference>
<dbReference type="PANTHER" id="PTHR30069:SF29">
    <property type="entry name" value="HEMOGLOBIN AND HEMOGLOBIN-HAPTOGLOBIN-BINDING PROTEIN 1-RELATED"/>
    <property type="match status" value="1"/>
</dbReference>
<dbReference type="NCBIfam" id="TIGR04056">
    <property type="entry name" value="OMP_RagA_SusC"/>
    <property type="match status" value="1"/>
</dbReference>
<comment type="subcellular location">
    <subcellularLocation>
        <location evidence="1 10">Cell outer membrane</location>
        <topology evidence="1 10">Multi-pass membrane protein</topology>
    </subcellularLocation>
</comment>
<evidence type="ECO:0000256" key="11">
    <source>
        <dbReference type="RuleBase" id="RU003357"/>
    </source>
</evidence>
<dbReference type="Gene3D" id="2.60.40.1120">
    <property type="entry name" value="Carboxypeptidase-like, regulatory domain"/>
    <property type="match status" value="1"/>
</dbReference>
<evidence type="ECO:0000256" key="7">
    <source>
        <dbReference type="ARBA" id="ARBA00023136"/>
    </source>
</evidence>
<evidence type="ECO:0000256" key="6">
    <source>
        <dbReference type="ARBA" id="ARBA00023077"/>
    </source>
</evidence>
<comment type="caution">
    <text evidence="14">The sequence shown here is derived from an EMBL/GenBank/DDBJ whole genome shotgun (WGS) entry which is preliminary data.</text>
</comment>
<dbReference type="Proteomes" id="UP001172082">
    <property type="component" value="Unassembled WGS sequence"/>
</dbReference>
<dbReference type="InterPro" id="IPR039426">
    <property type="entry name" value="TonB-dep_rcpt-like"/>
</dbReference>
<keyword evidence="2 10" id="KW-0813">Transport</keyword>
<protein>
    <submittedName>
        <fullName evidence="14">SusC/RagA family TonB-linked outer membrane protein</fullName>
    </submittedName>
</protein>
<dbReference type="Pfam" id="PF13715">
    <property type="entry name" value="CarbopepD_reg_2"/>
    <property type="match status" value="1"/>
</dbReference>